<reference evidence="9" key="1">
    <citation type="submission" date="2016-10" db="EMBL/GenBank/DDBJ databases">
        <authorList>
            <person name="Varghese N."/>
            <person name="Submissions S."/>
        </authorList>
    </citation>
    <scope>NUCLEOTIDE SEQUENCE [LARGE SCALE GENOMIC DNA]</scope>
    <source>
        <strain evidence="9">DSM 44544</strain>
    </source>
</reference>
<feature type="transmembrane region" description="Helical" evidence="6">
    <location>
        <begin position="93"/>
        <end position="112"/>
    </location>
</feature>
<keyword evidence="3 6" id="KW-1133">Transmembrane helix</keyword>
<evidence type="ECO:0000256" key="2">
    <source>
        <dbReference type="ARBA" id="ARBA00022692"/>
    </source>
</evidence>
<comment type="subcellular location">
    <subcellularLocation>
        <location evidence="1">Cell membrane</location>
        <topology evidence="1">Multi-pass membrane protein</topology>
    </subcellularLocation>
</comment>
<dbReference type="Gene3D" id="1.20.1720.10">
    <property type="entry name" value="Multidrug resistance protein D"/>
    <property type="match status" value="1"/>
</dbReference>
<feature type="compositionally biased region" description="Low complexity" evidence="5">
    <location>
        <begin position="14"/>
        <end position="27"/>
    </location>
</feature>
<dbReference type="PANTHER" id="PTHR42718">
    <property type="entry name" value="MAJOR FACILITATOR SUPERFAMILY MULTIDRUG TRANSPORTER MFSC"/>
    <property type="match status" value="1"/>
</dbReference>
<keyword evidence="9" id="KW-1185">Reference proteome</keyword>
<dbReference type="Pfam" id="PF07690">
    <property type="entry name" value="MFS_1"/>
    <property type="match status" value="1"/>
</dbReference>
<evidence type="ECO:0000256" key="1">
    <source>
        <dbReference type="ARBA" id="ARBA00004651"/>
    </source>
</evidence>
<dbReference type="STRING" id="208445.SAMN04489727_8862"/>
<evidence type="ECO:0000313" key="8">
    <source>
        <dbReference type="EMBL" id="SED67749.1"/>
    </source>
</evidence>
<dbReference type="GO" id="GO:0022857">
    <property type="term" value="F:transmembrane transporter activity"/>
    <property type="evidence" value="ECO:0007669"/>
    <property type="project" value="InterPro"/>
</dbReference>
<protein>
    <submittedName>
        <fullName evidence="8">Major Facilitator Superfamily protein</fullName>
    </submittedName>
</protein>
<sequence>MRCAQRVSSAPMVSSPAGSPRSSSTAALASSTSSSTWPAYPTSRSPASPSVHAFGVARLLIGLSPGYFLVTLTFAAFLLTAGAWSDRFGARRVFSLGLLAFAVLSGLSALSFSTPALIALRALLGVAGALLVPSSLSLLAAAHPVPSARAKAMGVWAAVSGTGLVAGPLLGGLLTQAFGWRAIFVVNVPVAALAWALSRPGCPAARRRRGGGVRALAVFPTIARFSAVCDGTGFPSADDSDGLQSRFHRPHDDVDHPGRGRRCAPRRRGCRFLFVHETGNPL</sequence>
<dbReference type="PANTHER" id="PTHR42718:SF42">
    <property type="entry name" value="EXPORT PROTEIN"/>
    <property type="match status" value="1"/>
</dbReference>
<feature type="transmembrane region" description="Helical" evidence="6">
    <location>
        <begin position="180"/>
        <end position="198"/>
    </location>
</feature>
<evidence type="ECO:0000259" key="7">
    <source>
        <dbReference type="PROSITE" id="PS50850"/>
    </source>
</evidence>
<evidence type="ECO:0000256" key="3">
    <source>
        <dbReference type="ARBA" id="ARBA00022989"/>
    </source>
</evidence>
<dbReference type="RefSeq" id="WP_341866545.1">
    <property type="nucleotide sequence ID" value="NZ_FNSO01000004.1"/>
</dbReference>
<dbReference type="EMBL" id="FNSO01000004">
    <property type="protein sequence ID" value="SED67749.1"/>
    <property type="molecule type" value="Genomic_DNA"/>
</dbReference>
<evidence type="ECO:0000256" key="4">
    <source>
        <dbReference type="ARBA" id="ARBA00023136"/>
    </source>
</evidence>
<dbReference type="Proteomes" id="UP000199622">
    <property type="component" value="Unassembled WGS sequence"/>
</dbReference>
<keyword evidence="2 6" id="KW-0812">Transmembrane</keyword>
<organism evidence="8 9">
    <name type="scientific">Amycolatopsis tolypomycina</name>
    <dbReference type="NCBI Taxonomy" id="208445"/>
    <lineage>
        <taxon>Bacteria</taxon>
        <taxon>Bacillati</taxon>
        <taxon>Actinomycetota</taxon>
        <taxon>Actinomycetes</taxon>
        <taxon>Pseudonocardiales</taxon>
        <taxon>Pseudonocardiaceae</taxon>
        <taxon>Amycolatopsis</taxon>
    </lineage>
</organism>
<evidence type="ECO:0000256" key="6">
    <source>
        <dbReference type="SAM" id="Phobius"/>
    </source>
</evidence>
<feature type="transmembrane region" description="Helical" evidence="6">
    <location>
        <begin position="53"/>
        <end position="81"/>
    </location>
</feature>
<dbReference type="InterPro" id="IPR011701">
    <property type="entry name" value="MFS"/>
</dbReference>
<dbReference type="InterPro" id="IPR020846">
    <property type="entry name" value="MFS_dom"/>
</dbReference>
<proteinExistence type="predicted"/>
<feature type="transmembrane region" description="Helical" evidence="6">
    <location>
        <begin position="153"/>
        <end position="174"/>
    </location>
</feature>
<evidence type="ECO:0000313" key="9">
    <source>
        <dbReference type="Proteomes" id="UP000199622"/>
    </source>
</evidence>
<dbReference type="AlphaFoldDB" id="A0A1H5CLU9"/>
<accession>A0A1H5CLU9</accession>
<dbReference type="InterPro" id="IPR036259">
    <property type="entry name" value="MFS_trans_sf"/>
</dbReference>
<feature type="region of interest" description="Disordered" evidence="5">
    <location>
        <begin position="1"/>
        <end position="27"/>
    </location>
</feature>
<feature type="region of interest" description="Disordered" evidence="5">
    <location>
        <begin position="240"/>
        <end position="260"/>
    </location>
</feature>
<dbReference type="PROSITE" id="PS50850">
    <property type="entry name" value="MFS"/>
    <property type="match status" value="1"/>
</dbReference>
<name>A0A1H5CLU9_9PSEU</name>
<gene>
    <name evidence="8" type="ORF">SAMN04489727_8862</name>
</gene>
<feature type="domain" description="Major facilitator superfamily (MFS) profile" evidence="7">
    <location>
        <begin position="1"/>
        <end position="282"/>
    </location>
</feature>
<keyword evidence="4 6" id="KW-0472">Membrane</keyword>
<dbReference type="GO" id="GO:0005886">
    <property type="term" value="C:plasma membrane"/>
    <property type="evidence" value="ECO:0007669"/>
    <property type="project" value="UniProtKB-SubCell"/>
</dbReference>
<feature type="transmembrane region" description="Helical" evidence="6">
    <location>
        <begin position="118"/>
        <end position="141"/>
    </location>
</feature>
<feature type="compositionally biased region" description="Polar residues" evidence="5">
    <location>
        <begin position="1"/>
        <end position="12"/>
    </location>
</feature>
<dbReference type="SUPFAM" id="SSF103473">
    <property type="entry name" value="MFS general substrate transporter"/>
    <property type="match status" value="1"/>
</dbReference>
<evidence type="ECO:0000256" key="5">
    <source>
        <dbReference type="SAM" id="MobiDB-lite"/>
    </source>
</evidence>